<dbReference type="Proteomes" id="UP000015104">
    <property type="component" value="Unassembled WGS sequence"/>
</dbReference>
<dbReference type="EnsemblMetazoa" id="tetur11g03660.1">
    <property type="protein sequence ID" value="tetur11g03660.1"/>
    <property type="gene ID" value="tetur11g03660"/>
</dbReference>
<dbReference type="EMBL" id="CAEY01000074">
    <property type="status" value="NOT_ANNOTATED_CDS"/>
    <property type="molecule type" value="Genomic_DNA"/>
</dbReference>
<dbReference type="AlphaFoldDB" id="T1KHA4"/>
<keyword evidence="1" id="KW-1133">Transmembrane helix</keyword>
<organism evidence="2 3">
    <name type="scientific">Tetranychus urticae</name>
    <name type="common">Two-spotted spider mite</name>
    <dbReference type="NCBI Taxonomy" id="32264"/>
    <lineage>
        <taxon>Eukaryota</taxon>
        <taxon>Metazoa</taxon>
        <taxon>Ecdysozoa</taxon>
        <taxon>Arthropoda</taxon>
        <taxon>Chelicerata</taxon>
        <taxon>Arachnida</taxon>
        <taxon>Acari</taxon>
        <taxon>Acariformes</taxon>
        <taxon>Trombidiformes</taxon>
        <taxon>Prostigmata</taxon>
        <taxon>Eleutherengona</taxon>
        <taxon>Raphignathae</taxon>
        <taxon>Tetranychoidea</taxon>
        <taxon>Tetranychidae</taxon>
        <taxon>Tetranychus</taxon>
    </lineage>
</organism>
<reference evidence="2" key="2">
    <citation type="submission" date="2015-06" db="UniProtKB">
        <authorList>
            <consortium name="EnsemblMetazoa"/>
        </authorList>
    </citation>
    <scope>IDENTIFICATION</scope>
</reference>
<accession>T1KHA4</accession>
<keyword evidence="3" id="KW-1185">Reference proteome</keyword>
<evidence type="ECO:0000256" key="1">
    <source>
        <dbReference type="SAM" id="Phobius"/>
    </source>
</evidence>
<keyword evidence="1" id="KW-0812">Transmembrane</keyword>
<reference evidence="3" key="1">
    <citation type="submission" date="2011-08" db="EMBL/GenBank/DDBJ databases">
        <authorList>
            <person name="Rombauts S."/>
        </authorList>
    </citation>
    <scope>NUCLEOTIDE SEQUENCE</scope>
    <source>
        <strain evidence="3">London</strain>
    </source>
</reference>
<dbReference type="HOGENOM" id="CLU_2253464_0_0_1"/>
<keyword evidence="1" id="KW-0472">Membrane</keyword>
<evidence type="ECO:0000313" key="3">
    <source>
        <dbReference type="Proteomes" id="UP000015104"/>
    </source>
</evidence>
<sequence>MLSLIYCTYQRLFNKDQKAGVSEVQLFSVLALTIVLMFMIKLMTLSGSSGRTRGSLSAYNFESDDQEDKGAVDDYDDLIKGYLDWSMKEETELQEEAENSKEST</sequence>
<feature type="transmembrane region" description="Helical" evidence="1">
    <location>
        <begin position="24"/>
        <end position="43"/>
    </location>
</feature>
<proteinExistence type="predicted"/>
<evidence type="ECO:0000313" key="2">
    <source>
        <dbReference type="EnsemblMetazoa" id="tetur11g03660.1"/>
    </source>
</evidence>
<name>T1KHA4_TETUR</name>
<protein>
    <submittedName>
        <fullName evidence="2">Uncharacterized protein</fullName>
    </submittedName>
</protein>